<keyword evidence="2" id="KW-1185">Reference proteome</keyword>
<evidence type="ECO:0000313" key="2">
    <source>
        <dbReference type="Proteomes" id="UP001165393"/>
    </source>
</evidence>
<gene>
    <name evidence="1" type="ORF">NAF29_10070</name>
</gene>
<reference evidence="1 2" key="1">
    <citation type="journal article" date="2013" name="Antonie Van Leeuwenhoek">
        <title>Echinimonas agarilytica gen. nov., sp. nov., a new gammaproteobacterium isolated from the sea urchin Strongylocentrotus intermedius.</title>
        <authorList>
            <person name="Nedashkovskaya O.I."/>
            <person name="Stenkova A.M."/>
            <person name="Zhukova N.V."/>
            <person name="Van Trappen S."/>
            <person name="Lee J.S."/>
            <person name="Kim S.B."/>
        </authorList>
    </citation>
    <scope>NUCLEOTIDE SEQUENCE [LARGE SCALE GENOMIC DNA]</scope>
    <source>
        <strain evidence="1 2">KMM 6351</strain>
    </source>
</reference>
<dbReference type="RefSeq" id="WP_251261419.1">
    <property type="nucleotide sequence ID" value="NZ_JAMQGP010000003.1"/>
</dbReference>
<proteinExistence type="predicted"/>
<accession>A0AA41W7B4</accession>
<evidence type="ECO:0000313" key="1">
    <source>
        <dbReference type="EMBL" id="MCM2680011.1"/>
    </source>
</evidence>
<sequence length="169" mass="19161">MDYLIPEELPFEFLKSINILNVERVPIEIGENSSKLDCYNNVKNYVKLFGGEIKFGWSFSQLGNIALKLNAHAVVELPDGSLKCVTPSEHDIVEINFSVDNSIASLIVNNRLPNRVFAMVADKVVEAFVKLENLDSKMRLEGNQFARAYIADQKYQLSNDLIKAFNIYQ</sequence>
<protein>
    <submittedName>
        <fullName evidence="1">Uncharacterized protein</fullName>
    </submittedName>
</protein>
<dbReference type="AlphaFoldDB" id="A0AA41W7B4"/>
<comment type="caution">
    <text evidence="1">The sequence shown here is derived from an EMBL/GenBank/DDBJ whole genome shotgun (WGS) entry which is preliminary data.</text>
</comment>
<organism evidence="1 2">
    <name type="scientific">Echinimonas agarilytica</name>
    <dbReference type="NCBI Taxonomy" id="1215918"/>
    <lineage>
        <taxon>Bacteria</taxon>
        <taxon>Pseudomonadati</taxon>
        <taxon>Pseudomonadota</taxon>
        <taxon>Gammaproteobacteria</taxon>
        <taxon>Alteromonadales</taxon>
        <taxon>Echinimonadaceae</taxon>
        <taxon>Echinimonas</taxon>
    </lineage>
</organism>
<name>A0AA41W7B4_9GAMM</name>
<dbReference type="Proteomes" id="UP001165393">
    <property type="component" value="Unassembled WGS sequence"/>
</dbReference>
<dbReference type="EMBL" id="JAMQGP010000003">
    <property type="protein sequence ID" value="MCM2680011.1"/>
    <property type="molecule type" value="Genomic_DNA"/>
</dbReference>